<keyword evidence="1" id="KW-0812">Transmembrane</keyword>
<dbReference type="AlphaFoldDB" id="A0A6P6Y768"/>
<dbReference type="KEGG" id="dpte:113795158"/>
<sequence>MKQHRLFRLLLNTFGFIGIQLRPLILNNSISIINWLWNIVINLLTLYSLYDQKPMKVRLERLITSDQYLMYYFIKICGLFIFPGLYLSYIITYLIYGRLLIQYLKSSTFSSVRVSHKSIMIFISASSIPTYLLWLRKFLPYYTYNLRTLFAIELFILYRSVTWIFLYFIQLANLHVLKQIRQRYLNDDNEKQTAQLANAKKCQNCYLRRSRCAISASLAKIGKRIEPLRHTLKNQSSITKCRDLYEEMKELAELNNRLQRIFSILTTIHLIHTSVIITISLNDAAMTNFPLNLWYFSDVLFRIIFWFGLLSMNRKVLQNFNQIEGFMLRKLRKVRPTQTISSRKNSSPLKCAKVLKFKEINIYQQSFFILLFDVLRIDLKFLLDWICFIAGYATLIHQTHRIHI</sequence>
<accession>A0A6P6Y768</accession>
<proteinExistence type="predicted"/>
<protein>
    <submittedName>
        <fullName evidence="3">Uncharacterized protein LOC113795158</fullName>
    </submittedName>
</protein>
<keyword evidence="1" id="KW-1133">Transmembrane helix</keyword>
<feature type="transmembrane region" description="Helical" evidence="1">
    <location>
        <begin position="117"/>
        <end position="135"/>
    </location>
</feature>
<keyword evidence="2" id="KW-1185">Reference proteome</keyword>
<dbReference type="OMA" id="FPTICIS"/>
<gene>
    <name evidence="3" type="primary">LOC113795158</name>
</gene>
<organism evidence="2 3">
    <name type="scientific">Dermatophagoides pteronyssinus</name>
    <name type="common">European house dust mite</name>
    <dbReference type="NCBI Taxonomy" id="6956"/>
    <lineage>
        <taxon>Eukaryota</taxon>
        <taxon>Metazoa</taxon>
        <taxon>Ecdysozoa</taxon>
        <taxon>Arthropoda</taxon>
        <taxon>Chelicerata</taxon>
        <taxon>Arachnida</taxon>
        <taxon>Acari</taxon>
        <taxon>Acariformes</taxon>
        <taxon>Sarcoptiformes</taxon>
        <taxon>Astigmata</taxon>
        <taxon>Psoroptidia</taxon>
        <taxon>Analgoidea</taxon>
        <taxon>Pyroglyphidae</taxon>
        <taxon>Dermatophagoidinae</taxon>
        <taxon>Dermatophagoides</taxon>
    </lineage>
</organism>
<name>A0A6P6Y768_DERPT</name>
<keyword evidence="1" id="KW-0472">Membrane</keyword>
<feature type="transmembrane region" description="Helical" evidence="1">
    <location>
        <begin position="32"/>
        <end position="50"/>
    </location>
</feature>
<dbReference type="Proteomes" id="UP000515146">
    <property type="component" value="Unplaced"/>
</dbReference>
<dbReference type="OrthoDB" id="6521000at2759"/>
<evidence type="ECO:0000256" key="1">
    <source>
        <dbReference type="SAM" id="Phobius"/>
    </source>
</evidence>
<evidence type="ECO:0000313" key="2">
    <source>
        <dbReference type="Proteomes" id="UP000515146"/>
    </source>
</evidence>
<feature type="transmembrane region" description="Helical" evidence="1">
    <location>
        <begin position="261"/>
        <end position="281"/>
    </location>
</feature>
<dbReference type="RefSeq" id="XP_027201150.1">
    <property type="nucleotide sequence ID" value="XM_027345349.1"/>
</dbReference>
<reference evidence="3" key="1">
    <citation type="submission" date="2025-08" db="UniProtKB">
        <authorList>
            <consortium name="RefSeq"/>
        </authorList>
    </citation>
    <scope>IDENTIFICATION</scope>
    <source>
        <strain evidence="3">Airmid</strain>
    </source>
</reference>
<feature type="transmembrane region" description="Helical" evidence="1">
    <location>
        <begin position="70"/>
        <end position="96"/>
    </location>
</feature>
<dbReference type="InParanoid" id="A0A6P6Y768"/>
<evidence type="ECO:0000313" key="3">
    <source>
        <dbReference type="RefSeq" id="XP_027201150.1"/>
    </source>
</evidence>
<feature type="transmembrane region" description="Helical" evidence="1">
    <location>
        <begin position="155"/>
        <end position="176"/>
    </location>
</feature>
<feature type="transmembrane region" description="Helical" evidence="1">
    <location>
        <begin position="293"/>
        <end position="312"/>
    </location>
</feature>